<keyword evidence="1" id="KW-1015">Disulfide bond</keyword>
<name>A0A6F9DBS1_9ASCI</name>
<dbReference type="PANTHER" id="PTHR24256">
    <property type="entry name" value="TRYPTASE-RELATED"/>
    <property type="match status" value="1"/>
</dbReference>
<dbReference type="SUPFAM" id="SSF50494">
    <property type="entry name" value="Trypsin-like serine proteases"/>
    <property type="match status" value="1"/>
</dbReference>
<dbReference type="Gene3D" id="2.40.10.10">
    <property type="entry name" value="Trypsin-like serine proteases"/>
    <property type="match status" value="2"/>
</dbReference>
<feature type="signal peptide" evidence="3">
    <location>
        <begin position="1"/>
        <end position="23"/>
    </location>
</feature>
<dbReference type="InterPro" id="IPR043504">
    <property type="entry name" value="Peptidase_S1_PA_chymotrypsin"/>
</dbReference>
<reference evidence="5" key="1">
    <citation type="submission" date="2020-04" db="EMBL/GenBank/DDBJ databases">
        <authorList>
            <person name="Neveu A P."/>
        </authorList>
    </citation>
    <scope>NUCLEOTIDE SEQUENCE</scope>
    <source>
        <tissue evidence="5">Whole embryo</tissue>
    </source>
</reference>
<dbReference type="InterPro" id="IPR001254">
    <property type="entry name" value="Trypsin_dom"/>
</dbReference>
<dbReference type="CDD" id="cd00190">
    <property type="entry name" value="Tryp_SPc"/>
    <property type="match status" value="1"/>
</dbReference>
<dbReference type="SMART" id="SM00020">
    <property type="entry name" value="Tryp_SPc"/>
    <property type="match status" value="1"/>
</dbReference>
<accession>A0A6F9DBS1</accession>
<dbReference type="InterPro" id="IPR009003">
    <property type="entry name" value="Peptidase_S1_PA"/>
</dbReference>
<dbReference type="GO" id="GO:0006508">
    <property type="term" value="P:proteolysis"/>
    <property type="evidence" value="ECO:0007669"/>
    <property type="project" value="InterPro"/>
</dbReference>
<dbReference type="AlphaFoldDB" id="A0A6F9DBS1"/>
<dbReference type="PROSITE" id="PS50240">
    <property type="entry name" value="TRYPSIN_DOM"/>
    <property type="match status" value="1"/>
</dbReference>
<dbReference type="InterPro" id="IPR001314">
    <property type="entry name" value="Peptidase_S1A"/>
</dbReference>
<evidence type="ECO:0000259" key="4">
    <source>
        <dbReference type="PROSITE" id="PS50240"/>
    </source>
</evidence>
<dbReference type="PRINTS" id="PR00722">
    <property type="entry name" value="CHYMOTRYPSIN"/>
</dbReference>
<evidence type="ECO:0000313" key="5">
    <source>
        <dbReference type="EMBL" id="CAB3244067.1"/>
    </source>
</evidence>
<feature type="domain" description="Peptidase S1" evidence="4">
    <location>
        <begin position="28"/>
        <end position="273"/>
    </location>
</feature>
<dbReference type="EMBL" id="LR784990">
    <property type="protein sequence ID" value="CAB3244067.1"/>
    <property type="molecule type" value="mRNA"/>
</dbReference>
<organism evidence="5">
    <name type="scientific">Phallusia mammillata</name>
    <dbReference type="NCBI Taxonomy" id="59560"/>
    <lineage>
        <taxon>Eukaryota</taxon>
        <taxon>Metazoa</taxon>
        <taxon>Chordata</taxon>
        <taxon>Tunicata</taxon>
        <taxon>Ascidiacea</taxon>
        <taxon>Phlebobranchia</taxon>
        <taxon>Ascidiidae</taxon>
        <taxon>Phallusia</taxon>
    </lineage>
</organism>
<proteinExistence type="evidence at transcript level"/>
<comment type="similarity">
    <text evidence="2">Belongs to the peptidase S1 family. CLIP subfamily.</text>
</comment>
<sequence>MKLHGPSILFASLFVSILPLYETAVLKIVGGIDSKEGVYPWQALVLNPINGTDRAILCGGVLVHTNWVLTAAYCVRNPTQVSVYFGVWNISSSYEEGRRFYSAEKVVTHRCHIDDHNVFDFANLALIKLAGKESINNVACLPSDYKNDWTRLTQGAEIPKCVATGYGVTDTGDRATILQEVRFPFVSKRTCELVYGPWVGPDKVCTVEKSRDTCKGDMGGPLMCKPRLANSRCNGYHLAAITIAGSSTCGVPGRPAVYTAIYPHMSWILSEIQPNDDPLRGTRQTVVCPQSTKAKCSPKPCSEEEIGIEYHPGYPFLFPVQIPSDYLIHLATNHHDY</sequence>
<dbReference type="InterPro" id="IPR051487">
    <property type="entry name" value="Ser/Thr_Proteases_Immune/Dev"/>
</dbReference>
<keyword evidence="3" id="KW-0732">Signal</keyword>
<dbReference type="Pfam" id="PF00089">
    <property type="entry name" value="Trypsin"/>
    <property type="match status" value="1"/>
</dbReference>
<gene>
    <name evidence="5" type="primary">F11</name>
</gene>
<feature type="chain" id="PRO_5026209785" evidence="3">
    <location>
        <begin position="24"/>
        <end position="337"/>
    </location>
</feature>
<evidence type="ECO:0000256" key="2">
    <source>
        <dbReference type="ARBA" id="ARBA00024195"/>
    </source>
</evidence>
<evidence type="ECO:0000256" key="1">
    <source>
        <dbReference type="ARBA" id="ARBA00023157"/>
    </source>
</evidence>
<protein>
    <submittedName>
        <fullName evidence="5">CUB and peptidase domain-containing protein 2-like</fullName>
    </submittedName>
</protein>
<dbReference type="GO" id="GO:0004252">
    <property type="term" value="F:serine-type endopeptidase activity"/>
    <property type="evidence" value="ECO:0007669"/>
    <property type="project" value="InterPro"/>
</dbReference>
<evidence type="ECO:0000256" key="3">
    <source>
        <dbReference type="SAM" id="SignalP"/>
    </source>
</evidence>